<dbReference type="InterPro" id="IPR054790">
    <property type="entry name" value="MurU"/>
</dbReference>
<dbReference type="EMBL" id="MDLC01000021">
    <property type="protein sequence ID" value="ODS23778.1"/>
    <property type="molecule type" value="Genomic_DNA"/>
</dbReference>
<gene>
    <name evidence="4" type="ORF">AB835_07185</name>
</gene>
<keyword evidence="1 4" id="KW-0808">Transferase</keyword>
<dbReference type="InterPro" id="IPR029044">
    <property type="entry name" value="Nucleotide-diphossugar_trans"/>
</dbReference>
<reference evidence="4 5" key="1">
    <citation type="journal article" date="2016" name="Appl. Environ. Microbiol.">
        <title>Lack of Overt Genome Reduction in the Bryostatin-Producing Bryozoan Symbiont "Candidatus Endobugula sertula".</title>
        <authorList>
            <person name="Miller I.J."/>
            <person name="Vanee N."/>
            <person name="Fong S.S."/>
            <person name="Lim-Fong G.E."/>
            <person name="Kwan J.C."/>
        </authorList>
    </citation>
    <scope>NUCLEOTIDE SEQUENCE [LARGE SCALE GENOMIC DNA]</scope>
    <source>
        <strain evidence="4">AB1-4</strain>
    </source>
</reference>
<dbReference type="GO" id="GO:0016779">
    <property type="term" value="F:nucleotidyltransferase activity"/>
    <property type="evidence" value="ECO:0007669"/>
    <property type="project" value="UniProtKB-KW"/>
</dbReference>
<evidence type="ECO:0000256" key="1">
    <source>
        <dbReference type="ARBA" id="ARBA00022679"/>
    </source>
</evidence>
<feature type="domain" description="Nucleotidyl transferase" evidence="3">
    <location>
        <begin position="1"/>
        <end position="212"/>
    </location>
</feature>
<organism evidence="4 5">
    <name type="scientific">Candidatus Endobugula sertula</name>
    <name type="common">Bugula neritina bacterial symbiont</name>
    <dbReference type="NCBI Taxonomy" id="62101"/>
    <lineage>
        <taxon>Bacteria</taxon>
        <taxon>Pseudomonadati</taxon>
        <taxon>Pseudomonadota</taxon>
        <taxon>Gammaproteobacteria</taxon>
        <taxon>Cellvibrionales</taxon>
        <taxon>Cellvibrionaceae</taxon>
        <taxon>Candidatus Endobugula</taxon>
    </lineage>
</organism>
<accession>A0A1D2QQB4</accession>
<dbReference type="PANTHER" id="PTHR43584">
    <property type="entry name" value="NUCLEOTIDYL TRANSFERASE"/>
    <property type="match status" value="1"/>
</dbReference>
<evidence type="ECO:0000259" key="3">
    <source>
        <dbReference type="Pfam" id="PF00483"/>
    </source>
</evidence>
<keyword evidence="2 4" id="KW-0548">Nucleotidyltransferase</keyword>
<dbReference type="NCBIfam" id="NF045761">
    <property type="entry name" value="NAMPUrTaseMurU"/>
    <property type="match status" value="1"/>
</dbReference>
<evidence type="ECO:0000313" key="5">
    <source>
        <dbReference type="Proteomes" id="UP000242502"/>
    </source>
</evidence>
<evidence type="ECO:0000256" key="2">
    <source>
        <dbReference type="ARBA" id="ARBA00022695"/>
    </source>
</evidence>
<dbReference type="PANTHER" id="PTHR43584:SF8">
    <property type="entry name" value="N-ACETYLMURAMATE ALPHA-1-PHOSPHATE URIDYLYLTRANSFERASE"/>
    <property type="match status" value="1"/>
</dbReference>
<dbReference type="Proteomes" id="UP000242502">
    <property type="component" value="Unassembled WGS sequence"/>
</dbReference>
<dbReference type="SUPFAM" id="SSF53448">
    <property type="entry name" value="Nucleotide-diphospho-sugar transferases"/>
    <property type="match status" value="1"/>
</dbReference>
<name>A0A1D2QQB4_9GAMM</name>
<dbReference type="AlphaFoldDB" id="A0A1D2QQB4"/>
<proteinExistence type="predicted"/>
<dbReference type="CDD" id="cd06422">
    <property type="entry name" value="NTP_transferase_like_1"/>
    <property type="match status" value="1"/>
</dbReference>
<dbReference type="STRING" id="62101.AB835_07185"/>
<dbReference type="InterPro" id="IPR050065">
    <property type="entry name" value="GlmU-like"/>
</dbReference>
<dbReference type="Gene3D" id="3.90.550.10">
    <property type="entry name" value="Spore Coat Polysaccharide Biosynthesis Protein SpsA, Chain A"/>
    <property type="match status" value="1"/>
</dbReference>
<dbReference type="InterPro" id="IPR005835">
    <property type="entry name" value="NTP_transferase_dom"/>
</dbReference>
<evidence type="ECO:0000313" key="4">
    <source>
        <dbReference type="EMBL" id="ODS23778.1"/>
    </source>
</evidence>
<comment type="caution">
    <text evidence="4">The sequence shown here is derived from an EMBL/GenBank/DDBJ whole genome shotgun (WGS) entry which is preliminary data.</text>
</comment>
<sequence length="222" mass="25066">MILAAGRGQRMRPLTDTLPKPLLSVGGKSLIVYHIEKLAIAGITDIVINTSYLGDKIQQALGSGAQWGVTIRYSQEQEPLETAGALLHALPLLEDKPFLLVNGDVWTDFVFDNLLQQPLTRVLGRLVLVHNPEHNPEGDFSLSDKLVTEKHISQPTYTFAGIGLFNPAIVRDYPRRRQAFPLREVFHEAIQNRQLEAILHQGQWWDVGTPERIRLLDQWLKP</sequence>
<protein>
    <submittedName>
        <fullName evidence="4">Mannose-1-phosphate guanylyltransferase</fullName>
    </submittedName>
</protein>
<dbReference type="Pfam" id="PF00483">
    <property type="entry name" value="NTP_transferase"/>
    <property type="match status" value="1"/>
</dbReference>